<feature type="domain" description="Glycosyl transferase family 1" evidence="1">
    <location>
        <begin position="170"/>
        <end position="325"/>
    </location>
</feature>
<name>E8R8C4_DESM0</name>
<evidence type="ECO:0000259" key="1">
    <source>
        <dbReference type="Pfam" id="PF00534"/>
    </source>
</evidence>
<dbReference type="HOGENOM" id="CLU_745148_0_0_2"/>
<dbReference type="Pfam" id="PF00534">
    <property type="entry name" value="Glycos_transf_1"/>
    <property type="match status" value="1"/>
</dbReference>
<dbReference type="EMBL" id="CP002363">
    <property type="protein sequence ID" value="ADV64750.1"/>
    <property type="molecule type" value="Genomic_DNA"/>
</dbReference>
<sequence>MVRFIKVAFVNWRPSDEYFSELSKELSEKGIKTDAIPLISEFHLSNLDPRALIEYDVVYFVNLFYPNDELYYLLRLSRTLETKPIVYGVHAPVVMPRFRGYRPRNYLYSMLSLLRLIVERTFINNQICSIHVLNSFDLQVFRALRFRRVAYIPWGIPNTILENCQPSPDEKQSDRFTIVFVGARYGKGADIAYSVISSLLPRFPDIHAKIFLGHGTLPALVQHLQNLADKFPNRVDIFHLLSRRDFLKELLQAHLLLFPSKYETFGLVVLEALACGTPVVAFDIPGAPRDLLKPAVSRGELCGHIAKNFDLKSLTRGVLKYYLLWKKDSSYVVPSISSRRLAERYPLTNMAMDLAKLFNEAALSCRSGCSC</sequence>
<accession>E8R8C4</accession>
<keyword evidence="3" id="KW-1185">Reference proteome</keyword>
<dbReference type="InterPro" id="IPR001296">
    <property type="entry name" value="Glyco_trans_1"/>
</dbReference>
<reference evidence="3" key="1">
    <citation type="submission" date="2010-11" db="EMBL/GenBank/DDBJ databases">
        <title>The complete genome of Desulfurococcus mucosus DSM 2162.</title>
        <authorList>
            <consortium name="US DOE Joint Genome Institute (JGI-PGF)"/>
            <person name="Lucas S."/>
            <person name="Copeland A."/>
            <person name="Lapidus A."/>
            <person name="Bruce D."/>
            <person name="Goodwin L."/>
            <person name="Pitluck S."/>
            <person name="Kyrpides N."/>
            <person name="Mavromatis K."/>
            <person name="Pagani I."/>
            <person name="Ivanova N."/>
            <person name="Ovchinnikova G."/>
            <person name="Chertkov O."/>
            <person name="Held B."/>
            <person name="Brettin T."/>
            <person name="Detter J.C."/>
            <person name="Tapia R."/>
            <person name="Han C."/>
            <person name="Land M."/>
            <person name="Hauser L."/>
            <person name="Markowitz V."/>
            <person name="Cheng J.-F."/>
            <person name="Hugenholtz P."/>
            <person name="Woyke T."/>
            <person name="Wu D."/>
            <person name="Wirth R."/>
            <person name="Bilek Y."/>
            <person name="Hader T."/>
            <person name="Klenk H.-P."/>
            <person name="Eisen J.A."/>
        </authorList>
    </citation>
    <scope>NUCLEOTIDE SEQUENCE [LARGE SCALE GENOMIC DNA]</scope>
    <source>
        <strain evidence="3">ATCC 35584 / DSM 2162 / JCM 9187 / O7/1</strain>
    </source>
</reference>
<reference evidence="2 3" key="2">
    <citation type="journal article" date="2011" name="Stand. Genomic Sci.">
        <title>Complete genome sequence of Desulfurococcus mucosus type strain (O7/1).</title>
        <authorList>
            <person name="Wirth R."/>
            <person name="Chertkov O."/>
            <person name="Held B."/>
            <person name="Lapidus A."/>
            <person name="Nolan M."/>
            <person name="Lucas S."/>
            <person name="Hammon N."/>
            <person name="Deshpande S."/>
            <person name="Cheng J.F."/>
            <person name="Tapia R."/>
            <person name="Han C."/>
            <person name="Goodwin L."/>
            <person name="Pitluck S."/>
            <person name="Liolios K."/>
            <person name="Ioanna P."/>
            <person name="Ivanova N."/>
            <person name="Mavromatis K."/>
            <person name="Mikhailova N."/>
            <person name="Pati A."/>
            <person name="Chen A."/>
            <person name="Palaniappan K."/>
            <person name="Land M."/>
            <person name="Hauser L."/>
            <person name="Chang Y.J."/>
            <person name="Jeffries C.D."/>
            <person name="Bilek Y."/>
            <person name="Hader T."/>
            <person name="Rohde M."/>
            <person name="Spring S."/>
            <person name="Sikorski J."/>
            <person name="Goker M."/>
            <person name="Woyke T."/>
            <person name="Bristow J."/>
            <person name="Eisen J.A."/>
            <person name="Markowitz V."/>
            <person name="Hugenholtz P."/>
            <person name="Kyrpides N.C."/>
            <person name="Klenk H.P."/>
        </authorList>
    </citation>
    <scope>NUCLEOTIDE SEQUENCE [LARGE SCALE GENOMIC DNA]</scope>
    <source>
        <strain evidence="3">ATCC 35584 / DSM 2162 / JCM 9187 / O7/1</strain>
    </source>
</reference>
<keyword evidence="2" id="KW-0808">Transferase</keyword>
<dbReference type="OrthoDB" id="26106at2157"/>
<dbReference type="PANTHER" id="PTHR12526">
    <property type="entry name" value="GLYCOSYLTRANSFERASE"/>
    <property type="match status" value="1"/>
</dbReference>
<dbReference type="SUPFAM" id="SSF53756">
    <property type="entry name" value="UDP-Glycosyltransferase/glycogen phosphorylase"/>
    <property type="match status" value="1"/>
</dbReference>
<dbReference type="eggNOG" id="arCOG01403">
    <property type="taxonomic scope" value="Archaea"/>
</dbReference>
<evidence type="ECO:0000313" key="2">
    <source>
        <dbReference type="EMBL" id="ADV64750.1"/>
    </source>
</evidence>
<dbReference type="KEGG" id="dmu:Desmu_0433"/>
<dbReference type="AlphaFoldDB" id="E8R8C4"/>
<dbReference type="Gene3D" id="3.40.50.2000">
    <property type="entry name" value="Glycogen Phosphorylase B"/>
    <property type="match status" value="2"/>
</dbReference>
<evidence type="ECO:0000313" key="3">
    <source>
        <dbReference type="Proteomes" id="UP000001068"/>
    </source>
</evidence>
<dbReference type="GO" id="GO:0016757">
    <property type="term" value="F:glycosyltransferase activity"/>
    <property type="evidence" value="ECO:0007669"/>
    <property type="project" value="InterPro"/>
</dbReference>
<dbReference type="CDD" id="cd03801">
    <property type="entry name" value="GT4_PimA-like"/>
    <property type="match status" value="1"/>
</dbReference>
<protein>
    <submittedName>
        <fullName evidence="2">Glycosyl transferase group 1</fullName>
    </submittedName>
</protein>
<dbReference type="Proteomes" id="UP000001068">
    <property type="component" value="Chromosome"/>
</dbReference>
<proteinExistence type="predicted"/>
<organism evidence="2 3">
    <name type="scientific">Desulfurococcus mucosus (strain ATCC 35584 / DSM 2162 / JCM 9187 / O7/1)</name>
    <dbReference type="NCBI Taxonomy" id="765177"/>
    <lineage>
        <taxon>Archaea</taxon>
        <taxon>Thermoproteota</taxon>
        <taxon>Thermoprotei</taxon>
        <taxon>Desulfurococcales</taxon>
        <taxon>Desulfurococcaceae</taxon>
        <taxon>Desulfurococcus</taxon>
    </lineage>
</organism>
<dbReference type="STRING" id="765177.Desmu_0433"/>
<gene>
    <name evidence="2" type="ordered locus">Desmu_0433</name>
</gene>